<feature type="domain" description="Myosin motor" evidence="5">
    <location>
        <begin position="1"/>
        <end position="202"/>
    </location>
</feature>
<dbReference type="SMART" id="SM00242">
    <property type="entry name" value="MYSc"/>
    <property type="match status" value="1"/>
</dbReference>
<dbReference type="PANTHER" id="PTHR13140:SF679">
    <property type="entry name" value="UNCONVENTIONAL MYOSIN IC"/>
    <property type="match status" value="1"/>
</dbReference>
<dbReference type="InterPro" id="IPR027417">
    <property type="entry name" value="P-loop_NTPase"/>
</dbReference>
<keyword evidence="4" id="KW-0505">Motor protein</keyword>
<keyword evidence="1" id="KW-0547">Nucleotide-binding</keyword>
<evidence type="ECO:0000256" key="2">
    <source>
        <dbReference type="ARBA" id="ARBA00022840"/>
    </source>
</evidence>
<gene>
    <name evidence="6" type="ORF">NQ317_003407</name>
</gene>
<dbReference type="SUPFAM" id="SSF52540">
    <property type="entry name" value="P-loop containing nucleoside triphosphate hydrolases"/>
    <property type="match status" value="1"/>
</dbReference>
<accession>A0ABQ9JV22</accession>
<dbReference type="Proteomes" id="UP001162164">
    <property type="component" value="Unassembled WGS sequence"/>
</dbReference>
<evidence type="ECO:0000259" key="5">
    <source>
        <dbReference type="PROSITE" id="PS51456"/>
    </source>
</evidence>
<evidence type="ECO:0000256" key="1">
    <source>
        <dbReference type="ARBA" id="ARBA00022741"/>
    </source>
</evidence>
<feature type="region of interest" description="Actin-binding" evidence="4">
    <location>
        <begin position="70"/>
        <end position="92"/>
    </location>
</feature>
<dbReference type="Pfam" id="PF00063">
    <property type="entry name" value="Myosin_head"/>
    <property type="match status" value="1"/>
</dbReference>
<organism evidence="6 7">
    <name type="scientific">Molorchus minor</name>
    <dbReference type="NCBI Taxonomy" id="1323400"/>
    <lineage>
        <taxon>Eukaryota</taxon>
        <taxon>Metazoa</taxon>
        <taxon>Ecdysozoa</taxon>
        <taxon>Arthropoda</taxon>
        <taxon>Hexapoda</taxon>
        <taxon>Insecta</taxon>
        <taxon>Pterygota</taxon>
        <taxon>Neoptera</taxon>
        <taxon>Endopterygota</taxon>
        <taxon>Coleoptera</taxon>
        <taxon>Polyphaga</taxon>
        <taxon>Cucujiformia</taxon>
        <taxon>Chrysomeloidea</taxon>
        <taxon>Cerambycidae</taxon>
        <taxon>Lamiinae</taxon>
        <taxon>Monochamini</taxon>
        <taxon>Molorchus</taxon>
    </lineage>
</organism>
<evidence type="ECO:0000256" key="3">
    <source>
        <dbReference type="ARBA" id="ARBA00023203"/>
    </source>
</evidence>
<keyword evidence="7" id="KW-1185">Reference proteome</keyword>
<keyword evidence="4" id="KW-0518">Myosin</keyword>
<evidence type="ECO:0000256" key="4">
    <source>
        <dbReference type="PROSITE-ProRule" id="PRU00782"/>
    </source>
</evidence>
<comment type="similarity">
    <text evidence="4">Belongs to the TRAFAC class myosin-kinesin ATPase superfamily. Myosin family.</text>
</comment>
<sequence length="202" mass="23945">MGEFRVIHYADAVTYNIKTFIEKNNDLLFRDLREAMTNSKNSIIQALFLESEQKSKKRPETAITQFKNSVNNLMSILRDKEPSYIRCIKPNDTKSPGIFDEELVRHQIKYLGLMENLRVRRAGFAYRRDYERFLQRYKCLSSETWPNYHGSAKDGVQILDKDFYKTDLRPSSRQKTLFSLKSMILLLSFRHHGKLFFNEDNI</sequence>
<dbReference type="EMBL" id="JAPWTJ010000171">
    <property type="protein sequence ID" value="KAJ8981686.1"/>
    <property type="molecule type" value="Genomic_DNA"/>
</dbReference>
<name>A0ABQ9JV22_9CUCU</name>
<evidence type="ECO:0000313" key="7">
    <source>
        <dbReference type="Proteomes" id="UP001162164"/>
    </source>
</evidence>
<protein>
    <recommendedName>
        <fullName evidence="5">Myosin motor domain-containing protein</fullName>
    </recommendedName>
</protein>
<reference evidence="6" key="1">
    <citation type="journal article" date="2023" name="Insect Mol. Biol.">
        <title>Genome sequencing provides insights into the evolution of gene families encoding plant cell wall-degrading enzymes in longhorned beetles.</title>
        <authorList>
            <person name="Shin N.R."/>
            <person name="Okamura Y."/>
            <person name="Kirsch R."/>
            <person name="Pauchet Y."/>
        </authorList>
    </citation>
    <scope>NUCLEOTIDE SEQUENCE</scope>
    <source>
        <strain evidence="6">MMC_N1</strain>
    </source>
</reference>
<proteinExistence type="inferred from homology"/>
<evidence type="ECO:0000313" key="6">
    <source>
        <dbReference type="EMBL" id="KAJ8981686.1"/>
    </source>
</evidence>
<dbReference type="InterPro" id="IPR001609">
    <property type="entry name" value="Myosin_head_motor_dom-like"/>
</dbReference>
<keyword evidence="3 4" id="KW-0009">Actin-binding</keyword>
<keyword evidence="2" id="KW-0067">ATP-binding</keyword>
<comment type="caution">
    <text evidence="4">Lacks conserved residue(s) required for the propagation of feature annotation.</text>
</comment>
<dbReference type="Gene3D" id="1.20.58.530">
    <property type="match status" value="1"/>
</dbReference>
<dbReference type="PROSITE" id="PS51456">
    <property type="entry name" value="MYOSIN_MOTOR"/>
    <property type="match status" value="1"/>
</dbReference>
<dbReference type="PANTHER" id="PTHR13140">
    <property type="entry name" value="MYOSIN"/>
    <property type="match status" value="1"/>
</dbReference>
<comment type="caution">
    <text evidence="6">The sequence shown here is derived from an EMBL/GenBank/DDBJ whole genome shotgun (WGS) entry which is preliminary data.</text>
</comment>